<feature type="domain" description="Methyl-accepting transducer" evidence="7">
    <location>
        <begin position="393"/>
        <end position="608"/>
    </location>
</feature>
<evidence type="ECO:0000256" key="5">
    <source>
        <dbReference type="SAM" id="MobiDB-lite"/>
    </source>
</evidence>
<evidence type="ECO:0000256" key="4">
    <source>
        <dbReference type="PROSITE-ProRule" id="PRU00284"/>
    </source>
</evidence>
<feature type="transmembrane region" description="Helical" evidence="6">
    <location>
        <begin position="315"/>
        <end position="336"/>
    </location>
</feature>
<dbReference type="RefSeq" id="WP_011475071.1">
    <property type="nucleotide sequence ID" value="NC_007925.1"/>
</dbReference>
<dbReference type="GO" id="GO:0005886">
    <property type="term" value="C:plasma membrane"/>
    <property type="evidence" value="ECO:0007669"/>
    <property type="project" value="TreeGrafter"/>
</dbReference>
<reference evidence="9" key="1">
    <citation type="submission" date="2006-03" db="EMBL/GenBank/DDBJ databases">
        <title>Complete sequence of Rhodopseudomonas palustris BisB18.</title>
        <authorList>
            <consortium name="US DOE Joint Genome Institute"/>
            <person name="Copeland A."/>
            <person name="Lucas S."/>
            <person name="Lapidus A."/>
            <person name="Barry K."/>
            <person name="Detter J.C."/>
            <person name="Glavina del Rio T."/>
            <person name="Hammon N."/>
            <person name="Israni S."/>
            <person name="Dalin E."/>
            <person name="Tice H."/>
            <person name="Pitluck S."/>
            <person name="Chain P."/>
            <person name="Malfatti S."/>
            <person name="Shin M."/>
            <person name="Vergez L."/>
            <person name="Schmutz J."/>
            <person name="Larimer F."/>
            <person name="Land M."/>
            <person name="Hauser L."/>
            <person name="Pelletier D.A."/>
            <person name="Kyrpides N."/>
            <person name="Anderson I."/>
            <person name="Oda Y."/>
            <person name="Harwood C.S."/>
            <person name="Richardson P."/>
        </authorList>
    </citation>
    <scope>NUCLEOTIDE SEQUENCE [LARGE SCALE GENOMIC DNA]</scope>
    <source>
        <strain evidence="9">BisB18</strain>
    </source>
</reference>
<feature type="compositionally biased region" description="Polar residues" evidence="5">
    <location>
        <begin position="436"/>
        <end position="445"/>
    </location>
</feature>
<dbReference type="KEGG" id="rpc:RPC_4672"/>
<evidence type="ECO:0000256" key="6">
    <source>
        <dbReference type="SAM" id="Phobius"/>
    </source>
</evidence>
<feature type="compositionally biased region" description="Low complexity" evidence="5">
    <location>
        <begin position="419"/>
        <end position="434"/>
    </location>
</feature>
<dbReference type="PANTHER" id="PTHR43531">
    <property type="entry name" value="PROTEIN ICFG"/>
    <property type="match status" value="1"/>
</dbReference>
<dbReference type="GO" id="GO:0004888">
    <property type="term" value="F:transmembrane signaling receptor activity"/>
    <property type="evidence" value="ECO:0007669"/>
    <property type="project" value="TreeGrafter"/>
</dbReference>
<proteinExistence type="inferred from homology"/>
<dbReference type="PROSITE" id="PS50885">
    <property type="entry name" value="HAMP"/>
    <property type="match status" value="1"/>
</dbReference>
<keyword evidence="6" id="KW-0472">Membrane</keyword>
<dbReference type="STRING" id="316056.RPC_4672"/>
<sequence>MRFSVKAKLATTFGAVTILSLITGGVAYLKLASLESAQQGLVQQGLRMEKTADVMGEIQQAQRAETRLINAGSEKDAADNFRAMLERQDKALKIKDELAAIASEEGKRQLGLATDKLKHMNDLQKQSGKFALLNSNNRATQLWESDGLTAAREFNASVDAVFTDLNKAPDRIENVRALLALQSARLEAARLARLVVTTFSAASVEQLETEYKGAVAQATDLKTSIAQATNQLGVLGVAVNNINRDYERFAGIVDKILSTAREAGNIKALAITNGEGLKAFNISLDAFEEYITLIKKRMNDLAAAGAEEAASAKTLLAAIIAASLLIAIGSATWIAINISRSLGRAVKLADAVASGDLTQTTTVSSNDEVGDLIVSLNGTVERLRGVVADAVSASQNVSAGSQELSASAEQLSQGATEQASAAEEASSSMEEMAANVKQNAENAGQTEKIAHQSAKDAEASGVAVGRAVEAMQTIAGKITIVQEIARQTDLLALNAAVEAARAGEHGKGFAVVASEVRKLAERSQTAAAEIGELSTETVKAAQQAGSMLLKLVPDIKKTAELVGEITAACREQDVGSSQINQAIQQLDKVGQQNAAASEQVSSTSEELASQAEQLQSTIAYFKINRPKDGQADAPIAIDKAVAHLRSKAAAMAAPDRAAHKPAARPARALKVAGGGFALEMHDAADERDAEFQR</sequence>
<name>Q20XE2_RHOPB</name>
<dbReference type="SMART" id="SM00304">
    <property type="entry name" value="HAMP"/>
    <property type="match status" value="1"/>
</dbReference>
<dbReference type="Pfam" id="PF00672">
    <property type="entry name" value="HAMP"/>
    <property type="match status" value="1"/>
</dbReference>
<dbReference type="PANTHER" id="PTHR43531:SF11">
    <property type="entry name" value="METHYL-ACCEPTING CHEMOTAXIS PROTEIN 3"/>
    <property type="match status" value="1"/>
</dbReference>
<dbReference type="InterPro" id="IPR003660">
    <property type="entry name" value="HAMP_dom"/>
</dbReference>
<dbReference type="GO" id="GO:0006935">
    <property type="term" value="P:chemotaxis"/>
    <property type="evidence" value="ECO:0007669"/>
    <property type="project" value="UniProtKB-KW"/>
</dbReference>
<keyword evidence="6" id="KW-1133">Transmembrane helix</keyword>
<feature type="compositionally biased region" description="Polar residues" evidence="5">
    <location>
        <begin position="404"/>
        <end position="418"/>
    </location>
</feature>
<keyword evidence="2" id="KW-0145">Chemotaxis</keyword>
<dbReference type="EMBL" id="CP000301">
    <property type="protein sequence ID" value="ABD90194.1"/>
    <property type="molecule type" value="Genomic_DNA"/>
</dbReference>
<evidence type="ECO:0000259" key="7">
    <source>
        <dbReference type="PROSITE" id="PS50111"/>
    </source>
</evidence>
<evidence type="ECO:0000256" key="2">
    <source>
        <dbReference type="ARBA" id="ARBA00022500"/>
    </source>
</evidence>
<dbReference type="Gene3D" id="1.10.287.950">
    <property type="entry name" value="Methyl-accepting chemotaxis protein"/>
    <property type="match status" value="1"/>
</dbReference>
<dbReference type="OrthoDB" id="9814362at2"/>
<protein>
    <submittedName>
        <fullName evidence="9">Methyl-accepting chemotaxis sensory transducer</fullName>
    </submittedName>
</protein>
<accession>Q20XE2</accession>
<evidence type="ECO:0000256" key="1">
    <source>
        <dbReference type="ARBA" id="ARBA00004370"/>
    </source>
</evidence>
<evidence type="ECO:0000256" key="3">
    <source>
        <dbReference type="ARBA" id="ARBA00029447"/>
    </source>
</evidence>
<evidence type="ECO:0000259" key="8">
    <source>
        <dbReference type="PROSITE" id="PS50885"/>
    </source>
</evidence>
<comment type="similarity">
    <text evidence="3">Belongs to the methyl-accepting chemotaxis (MCP) protein family.</text>
</comment>
<gene>
    <name evidence="9" type="ordered locus">RPC_4672</name>
</gene>
<dbReference type="InterPro" id="IPR004089">
    <property type="entry name" value="MCPsignal_dom"/>
</dbReference>
<feature type="domain" description="HAMP" evidence="8">
    <location>
        <begin position="336"/>
        <end position="388"/>
    </location>
</feature>
<dbReference type="CDD" id="cd06225">
    <property type="entry name" value="HAMP"/>
    <property type="match status" value="1"/>
</dbReference>
<dbReference type="SMART" id="SM00283">
    <property type="entry name" value="MA"/>
    <property type="match status" value="1"/>
</dbReference>
<keyword evidence="4" id="KW-0807">Transducer</keyword>
<dbReference type="GO" id="GO:0007165">
    <property type="term" value="P:signal transduction"/>
    <property type="evidence" value="ECO:0007669"/>
    <property type="project" value="UniProtKB-KW"/>
</dbReference>
<dbReference type="PROSITE" id="PS50111">
    <property type="entry name" value="CHEMOTAXIS_TRANSDUC_2"/>
    <property type="match status" value="1"/>
</dbReference>
<dbReference type="SUPFAM" id="SSF58104">
    <property type="entry name" value="Methyl-accepting chemotaxis protein (MCP) signaling domain"/>
    <property type="match status" value="1"/>
</dbReference>
<dbReference type="AlphaFoldDB" id="Q20XE2"/>
<dbReference type="FunFam" id="1.10.287.950:FF:000001">
    <property type="entry name" value="Methyl-accepting chemotaxis sensory transducer"/>
    <property type="match status" value="1"/>
</dbReference>
<dbReference type="eggNOG" id="COG0840">
    <property type="taxonomic scope" value="Bacteria"/>
</dbReference>
<feature type="region of interest" description="Disordered" evidence="5">
    <location>
        <begin position="404"/>
        <end position="456"/>
    </location>
</feature>
<comment type="subcellular location">
    <subcellularLocation>
        <location evidence="1">Membrane</location>
    </subcellularLocation>
</comment>
<organism evidence="9">
    <name type="scientific">Rhodopseudomonas palustris (strain BisB18)</name>
    <dbReference type="NCBI Taxonomy" id="316056"/>
    <lineage>
        <taxon>Bacteria</taxon>
        <taxon>Pseudomonadati</taxon>
        <taxon>Pseudomonadota</taxon>
        <taxon>Alphaproteobacteria</taxon>
        <taxon>Hyphomicrobiales</taxon>
        <taxon>Nitrobacteraceae</taxon>
        <taxon>Rhodopseudomonas</taxon>
    </lineage>
</organism>
<keyword evidence="6" id="KW-0812">Transmembrane</keyword>
<dbReference type="Pfam" id="PF00015">
    <property type="entry name" value="MCPsignal"/>
    <property type="match status" value="1"/>
</dbReference>
<dbReference type="HOGENOM" id="CLU_000445_107_16_5"/>
<dbReference type="InterPro" id="IPR051310">
    <property type="entry name" value="MCP_chemotaxis"/>
</dbReference>
<evidence type="ECO:0000313" key="9">
    <source>
        <dbReference type="EMBL" id="ABD90194.1"/>
    </source>
</evidence>